<dbReference type="GO" id="GO:0046491">
    <property type="term" value="P:L-methylmalonyl-CoA metabolic process"/>
    <property type="evidence" value="ECO:0007669"/>
    <property type="project" value="TreeGrafter"/>
</dbReference>
<dbReference type="Pfam" id="PF00903">
    <property type="entry name" value="Glyoxalase"/>
    <property type="match status" value="1"/>
</dbReference>
<evidence type="ECO:0000256" key="2">
    <source>
        <dbReference type="SAM" id="MobiDB-lite"/>
    </source>
</evidence>
<dbReference type="PROSITE" id="PS51819">
    <property type="entry name" value="VOC"/>
    <property type="match status" value="2"/>
</dbReference>
<keyword evidence="1" id="KW-0479">Metal-binding</keyword>
<evidence type="ECO:0000313" key="4">
    <source>
        <dbReference type="EMBL" id="QUD88114.1"/>
    </source>
</evidence>
<dbReference type="RefSeq" id="WP_211938165.1">
    <property type="nucleotide sequence ID" value="NZ_CP073078.1"/>
</dbReference>
<dbReference type="GO" id="GO:0004493">
    <property type="term" value="F:methylmalonyl-CoA epimerase activity"/>
    <property type="evidence" value="ECO:0007669"/>
    <property type="project" value="TreeGrafter"/>
</dbReference>
<reference evidence="4" key="1">
    <citation type="submission" date="2021-04" db="EMBL/GenBank/DDBJ databases">
        <title>The complete genome sequence of Caulobacter sp. S6.</title>
        <authorList>
            <person name="Tang Y."/>
            <person name="Ouyang W."/>
            <person name="Liu Q."/>
            <person name="Huang B."/>
            <person name="Guo Z."/>
            <person name="Lei P."/>
        </authorList>
    </citation>
    <scope>NUCLEOTIDE SEQUENCE</scope>
    <source>
        <strain evidence="4">S6</strain>
    </source>
</reference>
<dbReference type="AlphaFoldDB" id="A0A975FZQ0"/>
<gene>
    <name evidence="4" type="ORF">KCG34_24305</name>
</gene>
<dbReference type="InterPro" id="IPR004360">
    <property type="entry name" value="Glyas_Fos-R_dOase_dom"/>
</dbReference>
<evidence type="ECO:0000256" key="1">
    <source>
        <dbReference type="ARBA" id="ARBA00022723"/>
    </source>
</evidence>
<keyword evidence="5" id="KW-1185">Reference proteome</keyword>
<proteinExistence type="predicted"/>
<organism evidence="4 5">
    <name type="scientific">Phenylobacterium montanum</name>
    <dbReference type="NCBI Taxonomy" id="2823693"/>
    <lineage>
        <taxon>Bacteria</taxon>
        <taxon>Pseudomonadati</taxon>
        <taxon>Pseudomonadota</taxon>
        <taxon>Alphaproteobacteria</taxon>
        <taxon>Caulobacterales</taxon>
        <taxon>Caulobacteraceae</taxon>
        <taxon>Phenylobacterium</taxon>
    </lineage>
</organism>
<dbReference type="GO" id="GO:0046872">
    <property type="term" value="F:metal ion binding"/>
    <property type="evidence" value="ECO:0007669"/>
    <property type="project" value="UniProtKB-KW"/>
</dbReference>
<feature type="domain" description="VOC" evidence="3">
    <location>
        <begin position="8"/>
        <end position="113"/>
    </location>
</feature>
<feature type="domain" description="VOC" evidence="3">
    <location>
        <begin position="152"/>
        <end position="276"/>
    </location>
</feature>
<feature type="region of interest" description="Disordered" evidence="2">
    <location>
        <begin position="119"/>
        <end position="145"/>
    </location>
</feature>
<name>A0A975FZQ0_9CAUL</name>
<sequence>MSLIKIADIAHVRFTAPDLEQMAAFLGEFGLKAERATDGVLYARGAGPQPFLHATAEGEPGFAALGLRADSLTDLERLAQAEGVAMEDLDAPGGGKVVRLRDPDGRMVEVVAGQAQAAPLPLAPPQPHNSAAAHPRQRAPLRLPRGPSTVVRLGHCVLEVRDFRTSEAWYKSRFGFITSDEIQPAPGMAIGAFLRCDRGETPTDHHTLFLLQSPRAPAFNHAAFEVADQDDLMRGHDHLKLAGRTPAWGVGRHILGSQVFDYWKDPWGHELEHWTDGDLFTAADGSNIADMQTLLGVHWGPLHPMMSGAAQ</sequence>
<dbReference type="PANTHER" id="PTHR43048">
    <property type="entry name" value="METHYLMALONYL-COA EPIMERASE"/>
    <property type="match status" value="1"/>
</dbReference>
<dbReference type="KEGG" id="caul:KCG34_24305"/>
<dbReference type="InterPro" id="IPR029068">
    <property type="entry name" value="Glyas_Bleomycin-R_OHBP_Dase"/>
</dbReference>
<accession>A0A975FZQ0</accession>
<dbReference type="Gene3D" id="3.10.180.10">
    <property type="entry name" value="2,3-Dihydroxybiphenyl 1,2-Dioxygenase, domain 1"/>
    <property type="match status" value="2"/>
</dbReference>
<dbReference type="PANTHER" id="PTHR43048:SF3">
    <property type="entry name" value="METHYLMALONYL-COA EPIMERASE, MITOCHONDRIAL"/>
    <property type="match status" value="1"/>
</dbReference>
<dbReference type="InterPro" id="IPR051785">
    <property type="entry name" value="MMCE/EMCE_epimerase"/>
</dbReference>
<dbReference type="SUPFAM" id="SSF54593">
    <property type="entry name" value="Glyoxalase/Bleomycin resistance protein/Dihydroxybiphenyl dioxygenase"/>
    <property type="match status" value="1"/>
</dbReference>
<dbReference type="InterPro" id="IPR037523">
    <property type="entry name" value="VOC_core"/>
</dbReference>
<protein>
    <submittedName>
        <fullName evidence="4">VOC family protein</fullName>
    </submittedName>
</protein>
<evidence type="ECO:0000313" key="5">
    <source>
        <dbReference type="Proteomes" id="UP000676409"/>
    </source>
</evidence>
<evidence type="ECO:0000259" key="3">
    <source>
        <dbReference type="PROSITE" id="PS51819"/>
    </source>
</evidence>
<dbReference type="Proteomes" id="UP000676409">
    <property type="component" value="Chromosome"/>
</dbReference>
<dbReference type="EMBL" id="CP073078">
    <property type="protein sequence ID" value="QUD88114.1"/>
    <property type="molecule type" value="Genomic_DNA"/>
</dbReference>